<dbReference type="Proteomes" id="UP000663583">
    <property type="component" value="Chromosome"/>
</dbReference>
<dbReference type="Gene3D" id="1.20.1260.20">
    <property type="entry name" value="PPE superfamily"/>
    <property type="match status" value="1"/>
</dbReference>
<comment type="similarity">
    <text evidence="1">Belongs to the mycobacterial PPE family.</text>
</comment>
<dbReference type="Pfam" id="PF12484">
    <property type="entry name" value="PPE-SVP"/>
    <property type="match status" value="1"/>
</dbReference>
<dbReference type="FunFam" id="1.20.1260.20:FF:000001">
    <property type="entry name" value="PPE family protein PPE41"/>
    <property type="match status" value="1"/>
</dbReference>
<dbReference type="InterPro" id="IPR022171">
    <property type="entry name" value="PPE_C"/>
</dbReference>
<reference evidence="6 8" key="1">
    <citation type="journal article" date="2019" name="Emerg. Microbes Infect.">
        <title>Comprehensive subspecies identification of 175 nontuberculous mycobacteria species based on 7547 genomic profiles.</title>
        <authorList>
            <person name="Matsumoto Y."/>
            <person name="Kinjo T."/>
            <person name="Motooka D."/>
            <person name="Nabeya D."/>
            <person name="Jung N."/>
            <person name="Uechi K."/>
            <person name="Horii T."/>
            <person name="Iida T."/>
            <person name="Fujita J."/>
            <person name="Nakamura S."/>
        </authorList>
    </citation>
    <scope>NUCLEOTIDE SEQUENCE [LARGE SCALE GENOMIC DNA]</scope>
    <source>
        <strain evidence="6 8">JCM 13573</strain>
    </source>
</reference>
<reference evidence="7" key="3">
    <citation type="submission" date="2020-11" db="EMBL/GenBank/DDBJ databases">
        <title>Intraspecies plasmid and genomic variation of Mycobacterium kubicae revealed by the complete genome sequences of two clinical isolates.</title>
        <authorList>
            <person name="Hendrix J.R."/>
            <person name="Epperson L.E."/>
            <person name="Honda J.R."/>
            <person name="Strong M."/>
        </authorList>
    </citation>
    <scope>NUCLEOTIDE SEQUENCE</scope>
    <source>
        <strain evidence="7">JCM 13573</strain>
    </source>
</reference>
<protein>
    <submittedName>
        <fullName evidence="7">PPE domain-containing protein</fullName>
    </submittedName>
</protein>
<sequence>MDFTALPPEVNSVRIYTGPGSGPLLAAAAAWETVAAELQTAAGLYETAITALTAGPWLGPSAAQMAAATAPYVGWMRLTATQAEQTATQAAAAAAAYDSAFAATVPPPVVAANRALLMALIATNFFGQNLPAIMATEMQYAEMWAQDAGAMLGYAAASASATALTPFTPPSSTTDAAAPVSQAAAVSQAASTTAGSAQSTVSNAAQAFSAVPNTLTGLAAPAAATDALSPLDTLDILGDLSGIFLDPGIGTAGLTVDGILAGTALPYGINGYFVGLHTDDIVSGWAGIETWPGSAPVPPTPFPVITDLGSTAAAGLGEASTVGALSVPQGWVAAAPEIRLAATALPATAAAAAAEASGAGSLFSQMALAGLAGRAAAGTGGGGGGGRRERLAERVGAVTRKPAEGAQVDTPEPPPSPPVGGPITSIAAELRELASLRDAGILTEAEFTEQKQRLLAH</sequence>
<dbReference type="AlphaFoldDB" id="A0AAX1J3F8"/>
<reference evidence="6" key="2">
    <citation type="submission" date="2020-02" db="EMBL/GenBank/DDBJ databases">
        <authorList>
            <person name="Matsumoto Y."/>
            <person name="Kinjo T."/>
            <person name="Motooka D."/>
            <person name="Nabeya D."/>
            <person name="Jung N."/>
            <person name="Uechi K."/>
            <person name="Horii T."/>
            <person name="Iida T."/>
            <person name="Fujita J."/>
            <person name="Nakamura S."/>
        </authorList>
    </citation>
    <scope>NUCLEOTIDE SEQUENCE</scope>
    <source>
        <strain evidence="6">JCM 13573</strain>
    </source>
</reference>
<dbReference type="PANTHER" id="PTHR46766:SF1">
    <property type="entry name" value="GLUTAMINE-RICH PROTEIN 2"/>
    <property type="match status" value="1"/>
</dbReference>
<evidence type="ECO:0000259" key="3">
    <source>
        <dbReference type="Pfam" id="PF00823"/>
    </source>
</evidence>
<evidence type="ECO:0000259" key="5">
    <source>
        <dbReference type="Pfam" id="PF12484"/>
    </source>
</evidence>
<dbReference type="GO" id="GO:0052572">
    <property type="term" value="P:response to host immune response"/>
    <property type="evidence" value="ECO:0007669"/>
    <property type="project" value="TreeGrafter"/>
</dbReference>
<dbReference type="InterPro" id="IPR038332">
    <property type="entry name" value="PPE_sf"/>
</dbReference>
<dbReference type="KEGG" id="mku:I2456_14365"/>
<dbReference type="EMBL" id="CP065047">
    <property type="protein sequence ID" value="QPI35791.1"/>
    <property type="molecule type" value="Genomic_DNA"/>
</dbReference>
<evidence type="ECO:0000313" key="7">
    <source>
        <dbReference type="EMBL" id="QPI35791.1"/>
    </source>
</evidence>
<gene>
    <name evidence="7" type="ORF">I2456_14365</name>
    <name evidence="6" type="ORF">MKUB_27560</name>
</gene>
<feature type="compositionally biased region" description="Pro residues" evidence="2">
    <location>
        <begin position="411"/>
        <end position="420"/>
    </location>
</feature>
<accession>A0AAX1J3F8</accession>
<keyword evidence="8" id="KW-1185">Reference proteome</keyword>
<evidence type="ECO:0000259" key="4">
    <source>
        <dbReference type="Pfam" id="PF09851"/>
    </source>
</evidence>
<organism evidence="7 9">
    <name type="scientific">Mycobacterium kubicae</name>
    <dbReference type="NCBI Taxonomy" id="120959"/>
    <lineage>
        <taxon>Bacteria</taxon>
        <taxon>Bacillati</taxon>
        <taxon>Actinomycetota</taxon>
        <taxon>Actinomycetes</taxon>
        <taxon>Mycobacteriales</taxon>
        <taxon>Mycobacteriaceae</taxon>
        <taxon>Mycobacterium</taxon>
        <taxon>Mycobacterium simiae complex</taxon>
    </lineage>
</organism>
<feature type="domain" description="PPE" evidence="3">
    <location>
        <begin position="2"/>
        <end position="165"/>
    </location>
</feature>
<evidence type="ECO:0000256" key="1">
    <source>
        <dbReference type="ARBA" id="ARBA00010652"/>
    </source>
</evidence>
<proteinExistence type="inferred from homology"/>
<dbReference type="SUPFAM" id="SSF140459">
    <property type="entry name" value="PE/PPE dimer-like"/>
    <property type="match status" value="1"/>
</dbReference>
<dbReference type="InterPro" id="IPR000030">
    <property type="entry name" value="PPE_dom"/>
</dbReference>
<evidence type="ECO:0000313" key="9">
    <source>
        <dbReference type="Proteomes" id="UP000663583"/>
    </source>
</evidence>
<evidence type="ECO:0000313" key="8">
    <source>
        <dbReference type="Proteomes" id="UP000465306"/>
    </source>
</evidence>
<dbReference type="EMBL" id="BLKU01000003">
    <property type="protein sequence ID" value="GFG65266.1"/>
    <property type="molecule type" value="Genomic_DNA"/>
</dbReference>
<evidence type="ECO:0000313" key="6">
    <source>
        <dbReference type="EMBL" id="GFG65266.1"/>
    </source>
</evidence>
<dbReference type="RefSeq" id="WP_085074188.1">
    <property type="nucleotide sequence ID" value="NZ_BLKU01000003.1"/>
</dbReference>
<dbReference type="Pfam" id="PF09851">
    <property type="entry name" value="SHOCT"/>
    <property type="match status" value="1"/>
</dbReference>
<dbReference type="Proteomes" id="UP000465306">
    <property type="component" value="Unassembled WGS sequence"/>
</dbReference>
<feature type="region of interest" description="Disordered" evidence="2">
    <location>
        <begin position="399"/>
        <end position="425"/>
    </location>
</feature>
<dbReference type="PANTHER" id="PTHR46766">
    <property type="entry name" value="GLUTAMINE-RICH PROTEIN 2"/>
    <property type="match status" value="1"/>
</dbReference>
<evidence type="ECO:0000256" key="2">
    <source>
        <dbReference type="SAM" id="MobiDB-lite"/>
    </source>
</evidence>
<name>A0AAX1J3F8_9MYCO</name>
<dbReference type="InterPro" id="IPR018649">
    <property type="entry name" value="SHOCT"/>
</dbReference>
<dbReference type="Pfam" id="PF00823">
    <property type="entry name" value="PPE"/>
    <property type="match status" value="1"/>
</dbReference>
<feature type="domain" description="SHOCT" evidence="4">
    <location>
        <begin position="428"/>
        <end position="455"/>
    </location>
</feature>
<feature type="domain" description="PPE family C-terminal" evidence="5">
    <location>
        <begin position="313"/>
        <end position="388"/>
    </location>
</feature>